<dbReference type="PANTHER" id="PTHR46512">
    <property type="entry name" value="PEPTIDYLPROLYL ISOMERASE"/>
    <property type="match status" value="1"/>
</dbReference>
<dbReference type="KEGG" id="ccp:CHC_T00007310001"/>
<dbReference type="InterPro" id="IPR046357">
    <property type="entry name" value="PPIase_dom_sf"/>
</dbReference>
<dbReference type="Proteomes" id="UP000012073">
    <property type="component" value="Unassembled WGS sequence"/>
</dbReference>
<dbReference type="InterPro" id="IPR019734">
    <property type="entry name" value="TPR_rpt"/>
</dbReference>
<comment type="catalytic activity">
    <reaction evidence="3">
        <text>[protein]-peptidylproline (omega=180) = [protein]-peptidylproline (omega=0)</text>
        <dbReference type="Rhea" id="RHEA:16237"/>
        <dbReference type="Rhea" id="RHEA-COMP:10747"/>
        <dbReference type="Rhea" id="RHEA-COMP:10748"/>
        <dbReference type="ChEBI" id="CHEBI:83833"/>
        <dbReference type="ChEBI" id="CHEBI:83834"/>
        <dbReference type="EC" id="5.2.1.8"/>
    </reaction>
</comment>
<dbReference type="OrthoDB" id="5344at2759"/>
<dbReference type="PhylomeDB" id="R7QRG9"/>
<keyword evidence="8" id="KW-1185">Reference proteome</keyword>
<feature type="domain" description="PPIase FKBP-type" evidence="6">
    <location>
        <begin position="98"/>
        <end position="191"/>
    </location>
</feature>
<feature type="compositionally biased region" description="Basic and acidic residues" evidence="5">
    <location>
        <begin position="322"/>
        <end position="339"/>
    </location>
</feature>
<evidence type="ECO:0000313" key="8">
    <source>
        <dbReference type="Proteomes" id="UP000012073"/>
    </source>
</evidence>
<feature type="region of interest" description="Disordered" evidence="5">
    <location>
        <begin position="33"/>
        <end position="52"/>
    </location>
</feature>
<evidence type="ECO:0000313" key="7">
    <source>
        <dbReference type="EMBL" id="CDF41082.1"/>
    </source>
</evidence>
<dbReference type="InterPro" id="IPR001179">
    <property type="entry name" value="PPIase_FKBP_dom"/>
</dbReference>
<dbReference type="EMBL" id="HG002309">
    <property type="protein sequence ID" value="CDF41082.1"/>
    <property type="molecule type" value="Genomic_DNA"/>
</dbReference>
<dbReference type="Pfam" id="PF00254">
    <property type="entry name" value="FKBP_C"/>
    <property type="match status" value="1"/>
</dbReference>
<dbReference type="Gramene" id="CDF41082">
    <property type="protein sequence ID" value="CDF41082"/>
    <property type="gene ID" value="CHC_T00007310001"/>
</dbReference>
<dbReference type="PROSITE" id="PS50059">
    <property type="entry name" value="FKBP_PPIASE"/>
    <property type="match status" value="1"/>
</dbReference>
<proteinExistence type="predicted"/>
<dbReference type="Gene3D" id="3.10.50.40">
    <property type="match status" value="1"/>
</dbReference>
<feature type="region of interest" description="Disordered" evidence="5">
    <location>
        <begin position="251"/>
        <end position="368"/>
    </location>
</feature>
<feature type="compositionally biased region" description="Polar residues" evidence="5">
    <location>
        <begin position="307"/>
        <end position="321"/>
    </location>
</feature>
<dbReference type="EC" id="5.2.1.8" evidence="3"/>
<feature type="compositionally biased region" description="Basic and acidic residues" evidence="5">
    <location>
        <begin position="359"/>
        <end position="368"/>
    </location>
</feature>
<dbReference type="GO" id="GO:0003755">
    <property type="term" value="F:peptidyl-prolyl cis-trans isomerase activity"/>
    <property type="evidence" value="ECO:0007669"/>
    <property type="project" value="UniProtKB-KW"/>
</dbReference>
<dbReference type="RefSeq" id="XP_005711376.1">
    <property type="nucleotide sequence ID" value="XM_005711319.1"/>
</dbReference>
<name>R7QRG9_CHOCR</name>
<protein>
    <recommendedName>
        <fullName evidence="3">peptidylprolyl isomerase</fullName>
        <ecNumber evidence="3">5.2.1.8</ecNumber>
    </recommendedName>
</protein>
<keyword evidence="3" id="KW-0697">Rotamase</keyword>
<evidence type="ECO:0000256" key="2">
    <source>
        <dbReference type="ARBA" id="ARBA00022803"/>
    </source>
</evidence>
<keyword evidence="2 4" id="KW-0802">TPR repeat</keyword>
<dbReference type="Gene3D" id="1.25.40.10">
    <property type="entry name" value="Tetratricopeptide repeat domain"/>
    <property type="match status" value="2"/>
</dbReference>
<evidence type="ECO:0000259" key="6">
    <source>
        <dbReference type="PROSITE" id="PS50059"/>
    </source>
</evidence>
<sequence>MKKHANWEINLSQSAHIRLPLFSLRHQRGGCTGNESALSATRRRQKSTTSQLRRSPLILNKMPLSADPSAPETEDLAGYGAVTKTILEPGTGDDAGRNAKVGVRYSLRLSEDDTMEPFDSSATRPEGVLSFSLGRGKVIPALELVARSMKVGEKCKARTTAPYAFGERGLKRKGVPPNAVVYMEVEMVTCEGGEKKKPLADMSPKERFDEAKTYKEHGNNFFKEQRYEKALDQYGRSIRLLADVFYKPASSLPSVNESPVTEKSAEVAQESTDAKDEEGFEEAEVLDADANGQTPPVETEDAPDANGVSSEQLTQQSTLESNAERREGTEQLDVERNAISEESVPGETKVDEPPANGLRIEKEGENHQDHIITAIEEEEEVIETIDVSTVTSSTPEDADSRPSEATTNKETESPIEAEGQSTVEPETTSGAPSDSAAITVESDDPEEDEVRALHVTTLNNLSLCHVKLEDYKRAVESTSVALRIDPQSSKALYYRGRAKIALGDWDDARVDLEAANEIQPHNQGIRNEIIKLDRKVKLFAEREKKRAAAMFELP</sequence>
<evidence type="ECO:0000256" key="5">
    <source>
        <dbReference type="SAM" id="MobiDB-lite"/>
    </source>
</evidence>
<dbReference type="SUPFAM" id="SSF54534">
    <property type="entry name" value="FKBP-like"/>
    <property type="match status" value="1"/>
</dbReference>
<reference evidence="8" key="1">
    <citation type="journal article" date="2013" name="Proc. Natl. Acad. Sci. U.S.A.">
        <title>Genome structure and metabolic features in the red seaweed Chondrus crispus shed light on evolution of the Archaeplastida.</title>
        <authorList>
            <person name="Collen J."/>
            <person name="Porcel B."/>
            <person name="Carre W."/>
            <person name="Ball S.G."/>
            <person name="Chaparro C."/>
            <person name="Tonon T."/>
            <person name="Barbeyron T."/>
            <person name="Michel G."/>
            <person name="Noel B."/>
            <person name="Valentin K."/>
            <person name="Elias M."/>
            <person name="Artiguenave F."/>
            <person name="Arun A."/>
            <person name="Aury J.M."/>
            <person name="Barbosa-Neto J.F."/>
            <person name="Bothwell J.H."/>
            <person name="Bouget F.Y."/>
            <person name="Brillet L."/>
            <person name="Cabello-Hurtado F."/>
            <person name="Capella-Gutierrez S."/>
            <person name="Charrier B."/>
            <person name="Cladiere L."/>
            <person name="Cock J.M."/>
            <person name="Coelho S.M."/>
            <person name="Colleoni C."/>
            <person name="Czjzek M."/>
            <person name="Da Silva C."/>
            <person name="Delage L."/>
            <person name="Denoeud F."/>
            <person name="Deschamps P."/>
            <person name="Dittami S.M."/>
            <person name="Gabaldon T."/>
            <person name="Gachon C.M."/>
            <person name="Groisillier A."/>
            <person name="Herve C."/>
            <person name="Jabbari K."/>
            <person name="Katinka M."/>
            <person name="Kloareg B."/>
            <person name="Kowalczyk N."/>
            <person name="Labadie K."/>
            <person name="Leblanc C."/>
            <person name="Lopez P.J."/>
            <person name="McLachlan D.H."/>
            <person name="Meslet-Cladiere L."/>
            <person name="Moustafa A."/>
            <person name="Nehr Z."/>
            <person name="Nyvall Collen P."/>
            <person name="Panaud O."/>
            <person name="Partensky F."/>
            <person name="Poulain J."/>
            <person name="Rensing S.A."/>
            <person name="Rousvoal S."/>
            <person name="Samson G."/>
            <person name="Symeonidi A."/>
            <person name="Weissenbach J."/>
            <person name="Zambounis A."/>
            <person name="Wincker P."/>
            <person name="Boyen C."/>
        </authorList>
    </citation>
    <scope>NUCLEOTIDE SEQUENCE [LARGE SCALE GENOMIC DNA]</scope>
    <source>
        <strain evidence="8">cv. Stackhouse</strain>
    </source>
</reference>
<feature type="region of interest" description="Disordered" evidence="5">
    <location>
        <begin position="387"/>
        <end position="448"/>
    </location>
</feature>
<feature type="compositionally biased region" description="Acidic residues" evidence="5">
    <location>
        <begin position="275"/>
        <end position="287"/>
    </location>
</feature>
<feature type="repeat" description="TPR" evidence="4">
    <location>
        <begin position="489"/>
        <end position="522"/>
    </location>
</feature>
<evidence type="ECO:0000256" key="3">
    <source>
        <dbReference type="PROSITE-ProRule" id="PRU00277"/>
    </source>
</evidence>
<dbReference type="STRING" id="2769.R7QRG9"/>
<feature type="repeat" description="TPR" evidence="4">
    <location>
        <begin position="211"/>
        <end position="244"/>
    </location>
</feature>
<feature type="compositionally biased region" description="Polar residues" evidence="5">
    <location>
        <begin position="419"/>
        <end position="432"/>
    </location>
</feature>
<dbReference type="InterPro" id="IPR050754">
    <property type="entry name" value="FKBP4/5/8-like"/>
</dbReference>
<keyword evidence="3" id="KW-0413">Isomerase</keyword>
<evidence type="ECO:0000256" key="4">
    <source>
        <dbReference type="PROSITE-ProRule" id="PRU00339"/>
    </source>
</evidence>
<feature type="repeat" description="TPR" evidence="4">
    <location>
        <begin position="455"/>
        <end position="488"/>
    </location>
</feature>
<evidence type="ECO:0000256" key="1">
    <source>
        <dbReference type="ARBA" id="ARBA00022737"/>
    </source>
</evidence>
<dbReference type="SUPFAM" id="SSF48452">
    <property type="entry name" value="TPR-like"/>
    <property type="match status" value="1"/>
</dbReference>
<keyword evidence="1" id="KW-0677">Repeat</keyword>
<feature type="compositionally biased region" description="Basic and acidic residues" evidence="5">
    <location>
        <begin position="398"/>
        <end position="412"/>
    </location>
</feature>
<organism evidence="7 8">
    <name type="scientific">Chondrus crispus</name>
    <name type="common">Carrageen Irish moss</name>
    <name type="synonym">Polymorpha crispa</name>
    <dbReference type="NCBI Taxonomy" id="2769"/>
    <lineage>
        <taxon>Eukaryota</taxon>
        <taxon>Rhodophyta</taxon>
        <taxon>Florideophyceae</taxon>
        <taxon>Rhodymeniophycidae</taxon>
        <taxon>Gigartinales</taxon>
        <taxon>Gigartinaceae</taxon>
        <taxon>Chondrus</taxon>
    </lineage>
</organism>
<accession>R7QRG9</accession>
<dbReference type="AlphaFoldDB" id="R7QRG9"/>
<gene>
    <name evidence="7" type="ORF">CHC_T00007310001</name>
</gene>
<feature type="compositionally biased region" description="Polar residues" evidence="5">
    <location>
        <begin position="251"/>
        <end position="261"/>
    </location>
</feature>
<dbReference type="PROSITE" id="PS50005">
    <property type="entry name" value="TPR"/>
    <property type="match status" value="3"/>
</dbReference>
<dbReference type="SMART" id="SM00028">
    <property type="entry name" value="TPR"/>
    <property type="match status" value="3"/>
</dbReference>
<dbReference type="GeneID" id="17319117"/>
<dbReference type="InterPro" id="IPR011990">
    <property type="entry name" value="TPR-like_helical_dom_sf"/>
</dbReference>